<dbReference type="Gene3D" id="2.60.120.260">
    <property type="entry name" value="Galactose-binding domain-like"/>
    <property type="match status" value="1"/>
</dbReference>
<dbReference type="InterPro" id="IPR000383">
    <property type="entry name" value="Xaa-Pro-like_dom"/>
</dbReference>
<sequence>MESVTFQGVDVPVVPINPPKVGNGGYVGFNPHSKVLPAGWKFDHPDAKPITSDILVEHDVAIEMRDGAKLYADVYRPPNSDDKVPALIMWSPFGKKFNGIMSLGLMTPWNLGIASGTLSGLEKFEGLDPAEWVPRGYAIVNVDTRGTGDSDGRMVIMGTQEAEDGYDTIEAVAKLPWCTGSIGLAGNSHLAIAQWFIAALRPPSLKAIAPFEGCGDLYREQFGRGGIYAGDLFDSLIVKYMLQGRHGLESFRDMFQKEPLANAWWNDKRPDMKKINIPTYITGTWTNTMHGMGAIRAWLEVDSKDKWLRWHPWQEWYDLWGNPQAKDELFSFFDHYLLGVQNDWLSTPRVRMAVLRFGNKEPQSYENIVEEDFPLPRTSYRKLFLSSNEKLSFGEIAEPPQTVSYNSEEQDSVCFTHTFDKTTRLVGMPKAVLYMSCPDNDDLDVYVHIEKLDSAGNLMTNLNIPWKNLPISEFSAMTPEQSTEVVLYKGPLGILRASHREIDEARSMHPHWPFHPHEKEEKIEPGTVVRLDVGIWAMGIEYEAGESLREHGFLAGGLSDPRSGAEWLWEGGEGLRSADIGSHSIVLQPSFNHSAKKTGPGLAPPAYLHYAPPRRGAVLGIQLFHIAIVAMSRPVGRSIDDKC</sequence>
<dbReference type="PANTHER" id="PTHR43056">
    <property type="entry name" value="PEPTIDASE S9 PROLYL OLIGOPEPTIDASE"/>
    <property type="match status" value="1"/>
</dbReference>
<evidence type="ECO:0000256" key="1">
    <source>
        <dbReference type="ARBA" id="ARBA00022801"/>
    </source>
</evidence>
<keyword evidence="4" id="KW-1185">Reference proteome</keyword>
<dbReference type="Pfam" id="PF02129">
    <property type="entry name" value="Peptidase_S15"/>
    <property type="match status" value="1"/>
</dbReference>
<dbReference type="PANTHER" id="PTHR43056:SF10">
    <property type="entry name" value="COCE_NOND FAMILY, PUTATIVE (AFU_ORTHOLOGUE AFUA_7G00600)-RELATED"/>
    <property type="match status" value="1"/>
</dbReference>
<comment type="caution">
    <text evidence="3">The sequence shown here is derived from an EMBL/GenBank/DDBJ whole genome shotgun (WGS) entry which is preliminary data.</text>
</comment>
<gene>
    <name evidence="3" type="ORF">GRF29_154g122401</name>
</gene>
<dbReference type="InterPro" id="IPR008979">
    <property type="entry name" value="Galactose-bd-like_sf"/>
</dbReference>
<dbReference type="GO" id="GO:0008239">
    <property type="term" value="F:dipeptidyl-peptidase activity"/>
    <property type="evidence" value="ECO:0007669"/>
    <property type="project" value="InterPro"/>
</dbReference>
<protein>
    <recommendedName>
        <fullName evidence="2">Xaa-Pro dipeptidyl-peptidase C-terminal domain-containing protein</fullName>
    </recommendedName>
</protein>
<dbReference type="SUPFAM" id="SSF49785">
    <property type="entry name" value="Galactose-binding domain-like"/>
    <property type="match status" value="1"/>
</dbReference>
<evidence type="ECO:0000313" key="4">
    <source>
        <dbReference type="Proteomes" id="UP001280581"/>
    </source>
</evidence>
<name>A0AAN6LT39_9PLEO</name>
<evidence type="ECO:0000313" key="3">
    <source>
        <dbReference type="EMBL" id="KAK3202603.1"/>
    </source>
</evidence>
<dbReference type="EMBL" id="WVTA01000013">
    <property type="protein sequence ID" value="KAK3202603.1"/>
    <property type="molecule type" value="Genomic_DNA"/>
</dbReference>
<dbReference type="InterPro" id="IPR013736">
    <property type="entry name" value="Xaa-Pro_dipept_C"/>
</dbReference>
<organism evidence="3 4">
    <name type="scientific">Pseudopithomyces chartarum</name>
    <dbReference type="NCBI Taxonomy" id="1892770"/>
    <lineage>
        <taxon>Eukaryota</taxon>
        <taxon>Fungi</taxon>
        <taxon>Dikarya</taxon>
        <taxon>Ascomycota</taxon>
        <taxon>Pezizomycotina</taxon>
        <taxon>Dothideomycetes</taxon>
        <taxon>Pleosporomycetidae</taxon>
        <taxon>Pleosporales</taxon>
        <taxon>Massarineae</taxon>
        <taxon>Didymosphaeriaceae</taxon>
        <taxon>Pseudopithomyces</taxon>
    </lineage>
</organism>
<evidence type="ECO:0000259" key="2">
    <source>
        <dbReference type="SMART" id="SM00939"/>
    </source>
</evidence>
<dbReference type="AlphaFoldDB" id="A0AAN6LT39"/>
<reference evidence="3 4" key="1">
    <citation type="submission" date="2021-02" db="EMBL/GenBank/DDBJ databases">
        <title>Genome assembly of Pseudopithomyces chartarum.</title>
        <authorList>
            <person name="Jauregui R."/>
            <person name="Singh J."/>
            <person name="Voisey C."/>
        </authorList>
    </citation>
    <scope>NUCLEOTIDE SEQUENCE [LARGE SCALE GENOMIC DNA]</scope>
    <source>
        <strain evidence="3 4">AGR01</strain>
    </source>
</reference>
<dbReference type="Proteomes" id="UP001280581">
    <property type="component" value="Unassembled WGS sequence"/>
</dbReference>
<keyword evidence="1" id="KW-0378">Hydrolase</keyword>
<dbReference type="NCBIfam" id="TIGR00976">
    <property type="entry name" value="CocE_NonD"/>
    <property type="match status" value="1"/>
</dbReference>
<proteinExistence type="predicted"/>
<dbReference type="InterPro" id="IPR029058">
    <property type="entry name" value="AB_hydrolase_fold"/>
</dbReference>
<dbReference type="Gene3D" id="1.10.3020.20">
    <property type="match status" value="1"/>
</dbReference>
<feature type="domain" description="Xaa-Pro dipeptidyl-peptidase C-terminal" evidence="2">
    <location>
        <begin position="330"/>
        <end position="568"/>
    </location>
</feature>
<dbReference type="InterPro" id="IPR050585">
    <property type="entry name" value="Xaa-Pro_dipeptidyl-ppase/CocE"/>
</dbReference>
<dbReference type="Gene3D" id="3.40.50.1820">
    <property type="entry name" value="alpha/beta hydrolase"/>
    <property type="match status" value="1"/>
</dbReference>
<dbReference type="SUPFAM" id="SSF53474">
    <property type="entry name" value="alpha/beta-Hydrolases"/>
    <property type="match status" value="1"/>
</dbReference>
<dbReference type="Pfam" id="PF08530">
    <property type="entry name" value="PepX_C"/>
    <property type="match status" value="1"/>
</dbReference>
<accession>A0AAN6LT39</accession>
<dbReference type="InterPro" id="IPR005674">
    <property type="entry name" value="CocE/Ser_esterase"/>
</dbReference>
<dbReference type="SMART" id="SM00939">
    <property type="entry name" value="PepX_C"/>
    <property type="match status" value="1"/>
</dbReference>